<organism evidence="2 3">
    <name type="scientific">Ignelater luminosus</name>
    <name type="common">Cucubano</name>
    <name type="synonym">Pyrophorus luminosus</name>
    <dbReference type="NCBI Taxonomy" id="2038154"/>
    <lineage>
        <taxon>Eukaryota</taxon>
        <taxon>Metazoa</taxon>
        <taxon>Ecdysozoa</taxon>
        <taxon>Arthropoda</taxon>
        <taxon>Hexapoda</taxon>
        <taxon>Insecta</taxon>
        <taxon>Pterygota</taxon>
        <taxon>Neoptera</taxon>
        <taxon>Endopterygota</taxon>
        <taxon>Coleoptera</taxon>
        <taxon>Polyphaga</taxon>
        <taxon>Elateriformia</taxon>
        <taxon>Elateroidea</taxon>
        <taxon>Elateridae</taxon>
        <taxon>Agrypninae</taxon>
        <taxon>Pyrophorini</taxon>
        <taxon>Ignelater</taxon>
    </lineage>
</organism>
<protein>
    <recommendedName>
        <fullName evidence="1">Phospholipase A2-like domain-containing protein</fullName>
    </recommendedName>
</protein>
<evidence type="ECO:0000313" key="2">
    <source>
        <dbReference type="EMBL" id="KAF2885755.1"/>
    </source>
</evidence>
<dbReference type="GO" id="GO:0006644">
    <property type="term" value="P:phospholipid metabolic process"/>
    <property type="evidence" value="ECO:0007669"/>
    <property type="project" value="InterPro"/>
</dbReference>
<evidence type="ECO:0000313" key="3">
    <source>
        <dbReference type="Proteomes" id="UP000801492"/>
    </source>
</evidence>
<dbReference type="GO" id="GO:0005198">
    <property type="term" value="F:structural molecule activity"/>
    <property type="evidence" value="ECO:0007669"/>
    <property type="project" value="InterPro"/>
</dbReference>
<dbReference type="EMBL" id="VTPC01089672">
    <property type="protein sequence ID" value="KAF2885755.1"/>
    <property type="molecule type" value="Genomic_DNA"/>
</dbReference>
<dbReference type="Pfam" id="PF08398">
    <property type="entry name" value="Phospholip_A2_4"/>
    <property type="match status" value="1"/>
</dbReference>
<dbReference type="OrthoDB" id="6763142at2759"/>
<dbReference type="AlphaFoldDB" id="A0A8K0CE72"/>
<dbReference type="GO" id="GO:0004623">
    <property type="term" value="F:phospholipase A2 activity"/>
    <property type="evidence" value="ECO:0007669"/>
    <property type="project" value="InterPro"/>
</dbReference>
<proteinExistence type="predicted"/>
<name>A0A8K0CE72_IGNLU</name>
<dbReference type="Proteomes" id="UP000801492">
    <property type="component" value="Unassembled WGS sequence"/>
</dbReference>
<dbReference type="InterPro" id="IPR036444">
    <property type="entry name" value="PLipase_A2_dom_sf"/>
</dbReference>
<accession>A0A8K0CE72</accession>
<comment type="caution">
    <text evidence="2">The sequence shown here is derived from an EMBL/GenBank/DDBJ whole genome shotgun (WGS) entry which is preliminary data.</text>
</comment>
<dbReference type="Gene3D" id="3.40.395.10">
    <property type="entry name" value="Adenoviral Proteinase, Chain A"/>
    <property type="match status" value="1"/>
</dbReference>
<reference evidence="2" key="1">
    <citation type="submission" date="2019-08" db="EMBL/GenBank/DDBJ databases">
        <title>The genome of the North American firefly Photinus pyralis.</title>
        <authorList>
            <consortium name="Photinus pyralis genome working group"/>
            <person name="Fallon T.R."/>
            <person name="Sander Lower S.E."/>
            <person name="Weng J.-K."/>
        </authorList>
    </citation>
    <scope>NUCLEOTIDE SEQUENCE</scope>
    <source>
        <strain evidence="2">TRF0915ILg1</strain>
        <tissue evidence="2">Whole body</tissue>
    </source>
</reference>
<evidence type="ECO:0000259" key="1">
    <source>
        <dbReference type="Pfam" id="PF08398"/>
    </source>
</evidence>
<keyword evidence="3" id="KW-1185">Reference proteome</keyword>
<dbReference type="GO" id="GO:0050482">
    <property type="term" value="P:arachidonate secretion"/>
    <property type="evidence" value="ECO:0007669"/>
    <property type="project" value="InterPro"/>
</dbReference>
<gene>
    <name evidence="2" type="ORF">ILUMI_20419</name>
</gene>
<dbReference type="InterPro" id="IPR013607">
    <property type="entry name" value="Phospholipase_A2-like"/>
</dbReference>
<sequence length="386" mass="43577">MIVYSGEGVVNKLINKLPFELHLPRYQFCGPGTKLEKRLLRGDKGYNRLDQFCKNHDIAYAQHNDLSSRHKADKILEEAAWSRVKAKDASFSEKAASWLVTNIMKAKRRLGMGMRKSLKGKRKKKTQKVTFKGGILKKLISVVKDVGSNIGSGKELIKYTLQAARRIIKSVGGKKNVKVPRVIPVPKEGGVLPLIPIFAGLSALGAIAGGTAQIAKAVNQAKDAKKQLDEGTRHNKFMETIAMSGRKSGTALYLKPYKKHGGSANIGYLPNRALTDVDLRKYAKNVPYFRGVFMRDSLPVQPFRIERGIVNHDDLKGPGSHWTAYRKDNNVVFYYDPFGDLRPPREIVKYFHNCDIYYNSEQEQDYDTYVCGHLCLKFLYKKSVYM</sequence>
<feature type="domain" description="Phospholipase A2-like" evidence="1">
    <location>
        <begin position="20"/>
        <end position="94"/>
    </location>
</feature>
<dbReference type="Gene3D" id="1.20.90.10">
    <property type="entry name" value="Phospholipase A2 domain"/>
    <property type="match status" value="1"/>
</dbReference>